<dbReference type="Pfam" id="PF04397">
    <property type="entry name" value="LytTR"/>
    <property type="match status" value="1"/>
</dbReference>
<name>A0ABT5SBT8_9FLAO</name>
<evidence type="ECO:0000313" key="3">
    <source>
        <dbReference type="EMBL" id="MDD7915543.1"/>
    </source>
</evidence>
<proteinExistence type="predicted"/>
<accession>A0ABT5SBT8</accession>
<feature type="transmembrane region" description="Helical" evidence="1">
    <location>
        <begin position="55"/>
        <end position="77"/>
    </location>
</feature>
<evidence type="ECO:0000256" key="1">
    <source>
        <dbReference type="SAM" id="Phobius"/>
    </source>
</evidence>
<gene>
    <name evidence="3" type="ORF">N5A56_014445</name>
</gene>
<evidence type="ECO:0000259" key="2">
    <source>
        <dbReference type="SMART" id="SM00850"/>
    </source>
</evidence>
<reference evidence="3" key="1">
    <citation type="submission" date="2023-02" db="EMBL/GenBank/DDBJ databases">
        <title>Polaribacter ponticola sp. nov., isolated from seawater.</title>
        <authorList>
            <person name="Baek J.H."/>
            <person name="Kim J.M."/>
            <person name="Choi D.G."/>
            <person name="Jeon C.O."/>
        </authorList>
    </citation>
    <scope>NUCLEOTIDE SEQUENCE</scope>
    <source>
        <strain evidence="3">MSW5</strain>
    </source>
</reference>
<organism evidence="3 4">
    <name type="scientific">Polaribacter ponticola</name>
    <dbReference type="NCBI Taxonomy" id="2978475"/>
    <lineage>
        <taxon>Bacteria</taxon>
        <taxon>Pseudomonadati</taxon>
        <taxon>Bacteroidota</taxon>
        <taxon>Flavobacteriia</taxon>
        <taxon>Flavobacteriales</taxon>
        <taxon>Flavobacteriaceae</taxon>
    </lineage>
</organism>
<dbReference type="SMART" id="SM00850">
    <property type="entry name" value="LytTR"/>
    <property type="match status" value="1"/>
</dbReference>
<feature type="transmembrane region" description="Helical" evidence="1">
    <location>
        <begin position="179"/>
        <end position="197"/>
    </location>
</feature>
<sequence>MIILLKSIKEKFNKPIIIESFISNKLNLSFSYGLFIFTFLTLFKPFKLDLLKHNFFGYAIVISILYSINLLLLLFLLKKINYKKWTISHLIIWYGLFIFCLGFVTWYFSGLYKDFVNYSLKLPFLRFLKYTLFVSLVSTPLLILLNDKITKNKKIKKTVENTLITIYSEKKKEKIKIDILNLIYITISGNYVSFYIIEEAQIKELILRNTLSNILSQIKKYPTIFKCHKSYIINSLHVNAISGNAKGYFLISNMLTNKIPVSRSFNKEELENLLQKKLPVYPKTL</sequence>
<keyword evidence="1" id="KW-1133">Transmembrane helix</keyword>
<keyword evidence="4" id="KW-1185">Reference proteome</keyword>
<protein>
    <submittedName>
        <fullName evidence="3">LytTR family DNA-binding domain-containing protein</fullName>
    </submittedName>
</protein>
<dbReference type="Proteomes" id="UP001151478">
    <property type="component" value="Unassembled WGS sequence"/>
</dbReference>
<feature type="transmembrane region" description="Helical" evidence="1">
    <location>
        <begin position="128"/>
        <end position="146"/>
    </location>
</feature>
<dbReference type="Gene3D" id="2.40.50.1020">
    <property type="entry name" value="LytTr DNA-binding domain"/>
    <property type="match status" value="1"/>
</dbReference>
<dbReference type="InterPro" id="IPR007492">
    <property type="entry name" value="LytTR_DNA-bd_dom"/>
</dbReference>
<evidence type="ECO:0000313" key="4">
    <source>
        <dbReference type="Proteomes" id="UP001151478"/>
    </source>
</evidence>
<keyword evidence="1" id="KW-0472">Membrane</keyword>
<feature type="transmembrane region" description="Helical" evidence="1">
    <location>
        <begin position="21"/>
        <end position="43"/>
    </location>
</feature>
<feature type="transmembrane region" description="Helical" evidence="1">
    <location>
        <begin position="89"/>
        <end position="108"/>
    </location>
</feature>
<feature type="domain" description="HTH LytTR-type" evidence="2">
    <location>
        <begin position="172"/>
        <end position="274"/>
    </location>
</feature>
<dbReference type="GO" id="GO:0003677">
    <property type="term" value="F:DNA binding"/>
    <property type="evidence" value="ECO:0007669"/>
    <property type="project" value="UniProtKB-KW"/>
</dbReference>
<comment type="caution">
    <text evidence="3">The sequence shown here is derived from an EMBL/GenBank/DDBJ whole genome shotgun (WGS) entry which is preliminary data.</text>
</comment>
<keyword evidence="1" id="KW-0812">Transmembrane</keyword>
<dbReference type="EMBL" id="JAOSLC020000003">
    <property type="protein sequence ID" value="MDD7915543.1"/>
    <property type="molecule type" value="Genomic_DNA"/>
</dbReference>
<keyword evidence="3" id="KW-0238">DNA-binding</keyword>
<dbReference type="RefSeq" id="WP_265726806.1">
    <property type="nucleotide sequence ID" value="NZ_JAOSLC020000003.1"/>
</dbReference>